<dbReference type="SUPFAM" id="SSF56112">
    <property type="entry name" value="Protein kinase-like (PK-like)"/>
    <property type="match status" value="1"/>
</dbReference>
<comment type="catalytic activity">
    <reaction evidence="16">
        <text>L-threonyl-[protein] + ATP = O-phospho-L-threonyl-[protein] + ADP + H(+)</text>
        <dbReference type="Rhea" id="RHEA:46608"/>
        <dbReference type="Rhea" id="RHEA-COMP:11060"/>
        <dbReference type="Rhea" id="RHEA-COMP:11605"/>
        <dbReference type="ChEBI" id="CHEBI:15378"/>
        <dbReference type="ChEBI" id="CHEBI:30013"/>
        <dbReference type="ChEBI" id="CHEBI:30616"/>
        <dbReference type="ChEBI" id="CHEBI:61977"/>
        <dbReference type="ChEBI" id="CHEBI:456216"/>
        <dbReference type="EC" id="2.7.11.1"/>
    </reaction>
</comment>
<evidence type="ECO:0000256" key="7">
    <source>
        <dbReference type="ARBA" id="ARBA00022692"/>
    </source>
</evidence>
<proteinExistence type="predicted"/>
<evidence type="ECO:0000313" key="22">
    <source>
        <dbReference type="Proteomes" id="UP000822688"/>
    </source>
</evidence>
<dbReference type="AlphaFoldDB" id="A0A8T0HG80"/>
<keyword evidence="6" id="KW-0808">Transferase</keyword>
<dbReference type="Gene3D" id="3.30.200.20">
    <property type="entry name" value="Phosphorylase Kinase, domain 1"/>
    <property type="match status" value="1"/>
</dbReference>
<comment type="subcellular location">
    <subcellularLocation>
        <location evidence="1">Cell membrane</location>
        <topology evidence="1">Single-pass type I membrane protein</topology>
    </subcellularLocation>
</comment>
<keyword evidence="7 19" id="KW-0812">Transmembrane</keyword>
<feature type="domain" description="Protein kinase" evidence="20">
    <location>
        <begin position="682"/>
        <end position="886"/>
    </location>
</feature>
<evidence type="ECO:0000256" key="6">
    <source>
        <dbReference type="ARBA" id="ARBA00022679"/>
    </source>
</evidence>
<evidence type="ECO:0000313" key="21">
    <source>
        <dbReference type="EMBL" id="KAG0570766.1"/>
    </source>
</evidence>
<dbReference type="InterPro" id="IPR017441">
    <property type="entry name" value="Protein_kinase_ATP_BS"/>
</dbReference>
<sequence length="886" mass="95959">MTLSLYNNKLSGEIPPQLGTCSNLVELWLDGNMLSGTFPEALAYLKNLSSIFLGTNPPFLNSLDAISNVFGDNDISGSVPLAIFKNMNLKSFDVSGNNLTGDITPALEELSKHPNIEWISIEANSFTGILSPSIGNAIALRNLNLGGQNGRGLDGPIPNEVTKLVNLDFFELSSNNLTGEIPPEIGTRMTSLTYLGLAINKLNGNIPSTLGNLVNLKSIYLQDNNLTGEIPASLTSINNLQNLNFGLNIHLTGPIPTDLPKLTALEAILLSNTSMSGPIPEDLGRFMPNLTTIDISDSFFQGTLPVGLCQGNHLKHIIGLGNQLEGAIPSSLSSCKSLIRVRLEDNKFTSIPDGFGSDSSLVYLGLSRNKLTGQLPKALGTNSELTNLDLSENELTGDISILEFSQLAKNLSVLNLAKNKITGKIPKSMGMCKLLFLIDLSYNSLTEAVPLELANLSSLQKLHLQGNNLTGLDPSMYSSWATSLLHLNLAENSWNAPIATETGSLTVLQNLNLSHGGLTGSIPSQLGKLAQLETLDLSHNNLTGEVPHELGELMKSLTIVNISHNRLTGSLPPAWLPLLISNPDCFTGNPDLCLEYNTSTKQCITISLVTKTKLSPKIIVATTLGGALTISTIVAFLFYWFGRTKIPNKKSAPELDNIIVKNLTNSPLPFTFEEIMTATENLNDAYIIGRGGHGVVYKVTSASCSTTIAVKKIESDLDIAKAALVQKSFWSEIETVGNTKHRNLVRLLGFMKWEKVGLLLYEYVSNGDLHSALHGREVVEGVERVGLSWMERLRVARGVACGLAYLHHDYDPPIVHRDVKSSNVLLDDDFEPRISDFGLAKVLLASIVEPWLSSTNVLGTYGYIAPGGFYVIFIILFFVLGLCLER</sequence>
<dbReference type="FunFam" id="3.30.200.20:FF:000260">
    <property type="entry name" value="LRR receptor-like serine/threonine-protein kinase RPK2"/>
    <property type="match status" value="1"/>
</dbReference>
<dbReference type="PANTHER" id="PTHR48056">
    <property type="entry name" value="LRR RECEPTOR-LIKE SERINE/THREONINE-PROTEIN KINASE-RELATED"/>
    <property type="match status" value="1"/>
</dbReference>
<accession>A0A8T0HG80</accession>
<evidence type="ECO:0000256" key="10">
    <source>
        <dbReference type="ARBA" id="ARBA00022741"/>
    </source>
</evidence>
<comment type="catalytic activity">
    <reaction evidence="17">
        <text>L-seryl-[protein] + ATP = O-phospho-L-seryl-[protein] + ADP + H(+)</text>
        <dbReference type="Rhea" id="RHEA:17989"/>
        <dbReference type="Rhea" id="RHEA-COMP:9863"/>
        <dbReference type="Rhea" id="RHEA-COMP:11604"/>
        <dbReference type="ChEBI" id="CHEBI:15378"/>
        <dbReference type="ChEBI" id="CHEBI:29999"/>
        <dbReference type="ChEBI" id="CHEBI:30616"/>
        <dbReference type="ChEBI" id="CHEBI:83421"/>
        <dbReference type="ChEBI" id="CHEBI:456216"/>
        <dbReference type="EC" id="2.7.11.1"/>
    </reaction>
</comment>
<dbReference type="PROSITE" id="PS50011">
    <property type="entry name" value="PROTEIN_KINASE_DOM"/>
    <property type="match status" value="1"/>
</dbReference>
<dbReference type="SMART" id="SM00369">
    <property type="entry name" value="LRR_TYP"/>
    <property type="match status" value="6"/>
</dbReference>
<feature type="transmembrane region" description="Helical" evidence="19">
    <location>
        <begin position="618"/>
        <end position="641"/>
    </location>
</feature>
<dbReference type="PROSITE" id="PS51450">
    <property type="entry name" value="LRR"/>
    <property type="match status" value="1"/>
</dbReference>
<comment type="caution">
    <text evidence="21">The sequence shown here is derived from an EMBL/GenBank/DDBJ whole genome shotgun (WGS) entry which is preliminary data.</text>
</comment>
<dbReference type="PROSITE" id="PS00108">
    <property type="entry name" value="PROTEIN_KINASE_ST"/>
    <property type="match status" value="1"/>
</dbReference>
<dbReference type="SMART" id="SM00365">
    <property type="entry name" value="LRR_SD22"/>
    <property type="match status" value="4"/>
</dbReference>
<dbReference type="SUPFAM" id="SSF52058">
    <property type="entry name" value="L domain-like"/>
    <property type="match status" value="1"/>
</dbReference>
<evidence type="ECO:0000256" key="14">
    <source>
        <dbReference type="ARBA" id="ARBA00023136"/>
    </source>
</evidence>
<dbReference type="InterPro" id="IPR050647">
    <property type="entry name" value="Plant_LRR-RLKs"/>
</dbReference>
<keyword evidence="15" id="KW-0325">Glycoprotein</keyword>
<evidence type="ECO:0000256" key="5">
    <source>
        <dbReference type="ARBA" id="ARBA00022614"/>
    </source>
</evidence>
<dbReference type="GO" id="GO:0006950">
    <property type="term" value="P:response to stress"/>
    <property type="evidence" value="ECO:0007669"/>
    <property type="project" value="UniProtKB-ARBA"/>
</dbReference>
<protein>
    <recommendedName>
        <fullName evidence="2">non-specific serine/threonine protein kinase</fullName>
        <ecNumber evidence="2">2.7.11.1</ecNumber>
    </recommendedName>
</protein>
<dbReference type="InterPro" id="IPR032675">
    <property type="entry name" value="LRR_dom_sf"/>
</dbReference>
<keyword evidence="11" id="KW-0418">Kinase</keyword>
<dbReference type="InterPro" id="IPR000719">
    <property type="entry name" value="Prot_kinase_dom"/>
</dbReference>
<keyword evidence="14 19" id="KW-0472">Membrane</keyword>
<keyword evidence="4" id="KW-0723">Serine/threonine-protein kinase</keyword>
<feature type="binding site" evidence="18">
    <location>
        <position position="712"/>
    </location>
    <ligand>
        <name>ATP</name>
        <dbReference type="ChEBI" id="CHEBI:30616"/>
    </ligand>
</feature>
<dbReference type="GO" id="GO:0005524">
    <property type="term" value="F:ATP binding"/>
    <property type="evidence" value="ECO:0007669"/>
    <property type="project" value="UniProtKB-UniRule"/>
</dbReference>
<dbReference type="Gene3D" id="3.80.10.10">
    <property type="entry name" value="Ribonuclease Inhibitor"/>
    <property type="match status" value="4"/>
</dbReference>
<dbReference type="Pfam" id="PF00069">
    <property type="entry name" value="Pkinase"/>
    <property type="match status" value="1"/>
</dbReference>
<dbReference type="EMBL" id="CM026427">
    <property type="protein sequence ID" value="KAG0570766.1"/>
    <property type="molecule type" value="Genomic_DNA"/>
</dbReference>
<evidence type="ECO:0000259" key="20">
    <source>
        <dbReference type="PROSITE" id="PS50011"/>
    </source>
</evidence>
<evidence type="ECO:0000256" key="1">
    <source>
        <dbReference type="ARBA" id="ARBA00004251"/>
    </source>
</evidence>
<evidence type="ECO:0000256" key="11">
    <source>
        <dbReference type="ARBA" id="ARBA00022777"/>
    </source>
</evidence>
<evidence type="ECO:0000256" key="13">
    <source>
        <dbReference type="ARBA" id="ARBA00022989"/>
    </source>
</evidence>
<keyword evidence="13 19" id="KW-1133">Transmembrane helix</keyword>
<keyword evidence="5" id="KW-0433">Leucine-rich repeat</keyword>
<evidence type="ECO:0000256" key="4">
    <source>
        <dbReference type="ARBA" id="ARBA00022527"/>
    </source>
</evidence>
<keyword evidence="22" id="KW-1185">Reference proteome</keyword>
<keyword evidence="10 18" id="KW-0547">Nucleotide-binding</keyword>
<evidence type="ECO:0000256" key="17">
    <source>
        <dbReference type="ARBA" id="ARBA00048679"/>
    </source>
</evidence>
<dbReference type="PRINTS" id="PR00019">
    <property type="entry name" value="LEURICHRPT"/>
</dbReference>
<keyword evidence="9" id="KW-0677">Repeat</keyword>
<evidence type="ECO:0000256" key="19">
    <source>
        <dbReference type="SAM" id="Phobius"/>
    </source>
</evidence>
<gene>
    <name evidence="21" type="ORF">KC19_6G186100</name>
</gene>
<keyword evidence="12 18" id="KW-0067">ATP-binding</keyword>
<evidence type="ECO:0000256" key="9">
    <source>
        <dbReference type="ARBA" id="ARBA00022737"/>
    </source>
</evidence>
<feature type="transmembrane region" description="Helical" evidence="19">
    <location>
        <begin position="864"/>
        <end position="884"/>
    </location>
</feature>
<dbReference type="InterPro" id="IPR003591">
    <property type="entry name" value="Leu-rich_rpt_typical-subtyp"/>
</dbReference>
<dbReference type="SMART" id="SM00220">
    <property type="entry name" value="S_TKc"/>
    <property type="match status" value="1"/>
</dbReference>
<dbReference type="EC" id="2.7.11.1" evidence="2"/>
<evidence type="ECO:0000256" key="12">
    <source>
        <dbReference type="ARBA" id="ARBA00022840"/>
    </source>
</evidence>
<organism evidence="21 22">
    <name type="scientific">Ceratodon purpureus</name>
    <name type="common">Fire moss</name>
    <name type="synonym">Dicranum purpureum</name>
    <dbReference type="NCBI Taxonomy" id="3225"/>
    <lineage>
        <taxon>Eukaryota</taxon>
        <taxon>Viridiplantae</taxon>
        <taxon>Streptophyta</taxon>
        <taxon>Embryophyta</taxon>
        <taxon>Bryophyta</taxon>
        <taxon>Bryophytina</taxon>
        <taxon>Bryopsida</taxon>
        <taxon>Dicranidae</taxon>
        <taxon>Pseudoditrichales</taxon>
        <taxon>Ditrichaceae</taxon>
        <taxon>Ceratodon</taxon>
    </lineage>
</organism>
<dbReference type="FunFam" id="3.80.10.10:FF:000095">
    <property type="entry name" value="LRR receptor-like serine/threonine-protein kinase GSO1"/>
    <property type="match status" value="1"/>
</dbReference>
<dbReference type="Proteomes" id="UP000822688">
    <property type="component" value="Chromosome 6"/>
</dbReference>
<dbReference type="PANTHER" id="PTHR48056:SF81">
    <property type="entry name" value="RECEPTOR PROTEIN-TYROSINE KINASE CEPR1"/>
    <property type="match status" value="1"/>
</dbReference>
<dbReference type="Gene3D" id="1.10.510.10">
    <property type="entry name" value="Transferase(Phosphotransferase) domain 1"/>
    <property type="match status" value="1"/>
</dbReference>
<evidence type="ECO:0000256" key="18">
    <source>
        <dbReference type="PROSITE-ProRule" id="PRU10141"/>
    </source>
</evidence>
<evidence type="ECO:0000256" key="2">
    <source>
        <dbReference type="ARBA" id="ARBA00012513"/>
    </source>
</evidence>
<evidence type="ECO:0000256" key="15">
    <source>
        <dbReference type="ARBA" id="ARBA00023180"/>
    </source>
</evidence>
<reference evidence="21 22" key="1">
    <citation type="submission" date="2020-06" db="EMBL/GenBank/DDBJ databases">
        <title>WGS assembly of Ceratodon purpureus strain R40.</title>
        <authorList>
            <person name="Carey S.B."/>
            <person name="Jenkins J."/>
            <person name="Shu S."/>
            <person name="Lovell J.T."/>
            <person name="Sreedasyam A."/>
            <person name="Maumus F."/>
            <person name="Tiley G.P."/>
            <person name="Fernandez-Pozo N."/>
            <person name="Barry K."/>
            <person name="Chen C."/>
            <person name="Wang M."/>
            <person name="Lipzen A."/>
            <person name="Daum C."/>
            <person name="Saski C.A."/>
            <person name="Payton A.C."/>
            <person name="Mcbreen J.C."/>
            <person name="Conrad R.E."/>
            <person name="Kollar L.M."/>
            <person name="Olsson S."/>
            <person name="Huttunen S."/>
            <person name="Landis J.B."/>
            <person name="Wickett N.J."/>
            <person name="Johnson M.G."/>
            <person name="Rensing S.A."/>
            <person name="Grimwood J."/>
            <person name="Schmutz J."/>
            <person name="Mcdaniel S.F."/>
        </authorList>
    </citation>
    <scope>NUCLEOTIDE SEQUENCE [LARGE SCALE GENOMIC DNA]</scope>
    <source>
        <strain evidence="21 22">R40</strain>
    </source>
</reference>
<dbReference type="InterPro" id="IPR008271">
    <property type="entry name" value="Ser/Thr_kinase_AS"/>
</dbReference>
<dbReference type="GO" id="GO:0004674">
    <property type="term" value="F:protein serine/threonine kinase activity"/>
    <property type="evidence" value="ECO:0007669"/>
    <property type="project" value="UniProtKB-KW"/>
</dbReference>
<evidence type="ECO:0000256" key="3">
    <source>
        <dbReference type="ARBA" id="ARBA00022475"/>
    </source>
</evidence>
<dbReference type="SUPFAM" id="SSF52047">
    <property type="entry name" value="RNI-like"/>
    <property type="match status" value="1"/>
</dbReference>
<dbReference type="InterPro" id="IPR001611">
    <property type="entry name" value="Leu-rich_rpt"/>
</dbReference>
<dbReference type="GO" id="GO:0005886">
    <property type="term" value="C:plasma membrane"/>
    <property type="evidence" value="ECO:0007669"/>
    <property type="project" value="UniProtKB-SubCell"/>
</dbReference>
<evidence type="ECO:0000256" key="16">
    <source>
        <dbReference type="ARBA" id="ARBA00047899"/>
    </source>
</evidence>
<dbReference type="InterPro" id="IPR011009">
    <property type="entry name" value="Kinase-like_dom_sf"/>
</dbReference>
<dbReference type="FunFam" id="1.10.510.10:FF:001023">
    <property type="entry name" value="Os07g0541700 protein"/>
    <property type="match status" value="1"/>
</dbReference>
<name>A0A8T0HG80_CERPU</name>
<keyword evidence="3" id="KW-1003">Cell membrane</keyword>
<keyword evidence="8" id="KW-0732">Signal</keyword>
<dbReference type="Pfam" id="PF00560">
    <property type="entry name" value="LRR_1"/>
    <property type="match status" value="10"/>
</dbReference>
<dbReference type="PROSITE" id="PS00107">
    <property type="entry name" value="PROTEIN_KINASE_ATP"/>
    <property type="match status" value="1"/>
</dbReference>
<dbReference type="FunFam" id="3.80.10.10:FF:000385">
    <property type="entry name" value="Leucine-rich repeat family protein"/>
    <property type="match status" value="1"/>
</dbReference>
<evidence type="ECO:0000256" key="8">
    <source>
        <dbReference type="ARBA" id="ARBA00022729"/>
    </source>
</evidence>